<dbReference type="EMBL" id="CP015085">
    <property type="protein sequence ID" value="ANK04151.1"/>
    <property type="molecule type" value="Genomic_DNA"/>
</dbReference>
<sequence>MLINHPETKVIWYKNAFRNFSQKEKILYKQNKN</sequence>
<accession>A0A192CEL7</accession>
<name>A0A192CEL7_ECO25</name>
<gene>
    <name evidence="1" type="ORF">WLH_02890</name>
</gene>
<proteinExistence type="predicted"/>
<reference evidence="1 2" key="1">
    <citation type="submission" date="2016-03" db="EMBL/GenBank/DDBJ databases">
        <title>Genome Sequence and Comparative Pathogenic Determinants of Uropathogenic Escherichia coli O25b:H4, a Clinical Isolate from Saudi Arabia.</title>
        <authorList>
            <person name="Alyamani E.A.J."/>
            <person name="Khiyami M.A."/>
            <person name="Booq R.Y."/>
            <person name="Bahwerth F.S."/>
            <person name="Vaisvil B."/>
            <person name="Schmitt D.P."/>
            <person name="Kapatral V."/>
        </authorList>
    </citation>
    <scope>NUCLEOTIDE SEQUENCE [LARGE SCALE GENOMIC DNA]</scope>
    <source>
        <strain evidence="1 2">O25b:H4</strain>
    </source>
</reference>
<dbReference type="AlphaFoldDB" id="A0A192CEL7"/>
<evidence type="ECO:0000313" key="2">
    <source>
        <dbReference type="Proteomes" id="UP000183316"/>
    </source>
</evidence>
<dbReference type="Proteomes" id="UP000183316">
    <property type="component" value="Chromosome"/>
</dbReference>
<protein>
    <submittedName>
        <fullName evidence="1">Uncharacterized protein</fullName>
    </submittedName>
</protein>
<organism evidence="1 2">
    <name type="scientific">Escherichia coli O25b:H4</name>
    <dbReference type="NCBI Taxonomy" id="941280"/>
    <lineage>
        <taxon>Bacteria</taxon>
        <taxon>Pseudomonadati</taxon>
        <taxon>Pseudomonadota</taxon>
        <taxon>Gammaproteobacteria</taxon>
        <taxon>Enterobacterales</taxon>
        <taxon>Enterobacteriaceae</taxon>
        <taxon>Escherichia</taxon>
    </lineage>
</organism>
<evidence type="ECO:0000313" key="1">
    <source>
        <dbReference type="EMBL" id="ANK04151.1"/>
    </source>
</evidence>